<dbReference type="SMART" id="SM00382">
    <property type="entry name" value="AAA"/>
    <property type="match status" value="1"/>
</dbReference>
<feature type="transmembrane region" description="Helical" evidence="18">
    <location>
        <begin position="66"/>
        <end position="86"/>
    </location>
</feature>
<comment type="subcellular location">
    <subcellularLocation>
        <location evidence="1">Mitochondrion inner membrane</location>
        <topology evidence="1">Multi-pass membrane protein</topology>
    </subcellularLocation>
</comment>
<evidence type="ECO:0000256" key="13">
    <source>
        <dbReference type="ARBA" id="ARBA00023128"/>
    </source>
</evidence>
<keyword evidence="8" id="KW-0067">ATP-binding</keyword>
<evidence type="ECO:0000256" key="7">
    <source>
        <dbReference type="ARBA" id="ARBA00022792"/>
    </source>
</evidence>
<dbReference type="GO" id="GO:0005524">
    <property type="term" value="F:ATP binding"/>
    <property type="evidence" value="ECO:0007669"/>
    <property type="project" value="UniProtKB-KW"/>
</dbReference>
<evidence type="ECO:0000256" key="8">
    <source>
        <dbReference type="ARBA" id="ARBA00022840"/>
    </source>
</evidence>
<evidence type="ECO:0000256" key="10">
    <source>
        <dbReference type="ARBA" id="ARBA00022958"/>
    </source>
</evidence>
<dbReference type="InterPro" id="IPR003439">
    <property type="entry name" value="ABC_transporter-like_ATP-bd"/>
</dbReference>
<dbReference type="GO" id="GO:0016887">
    <property type="term" value="F:ATP hydrolysis activity"/>
    <property type="evidence" value="ECO:0007669"/>
    <property type="project" value="InterPro"/>
</dbReference>
<dbReference type="InterPro" id="IPR003593">
    <property type="entry name" value="AAA+_ATPase"/>
</dbReference>
<dbReference type="FunFam" id="3.40.50.300:FF:000403">
    <property type="entry name" value="ATP-binding cassette sub-family B member 8, mitochondrial"/>
    <property type="match status" value="1"/>
</dbReference>
<dbReference type="PANTHER" id="PTHR43394:SF17">
    <property type="entry name" value="MITOCHONDRIAL POTASSIUM CHANNEL ATP-BINDING SUBUNIT"/>
    <property type="match status" value="1"/>
</dbReference>
<evidence type="ECO:0000259" key="19">
    <source>
        <dbReference type="PROSITE" id="PS50893"/>
    </source>
</evidence>
<dbReference type="CDD" id="cd03249">
    <property type="entry name" value="ABC_MTABC3_MDL1_MDL2"/>
    <property type="match status" value="1"/>
</dbReference>
<name>A0A1E1X4U5_9ACAR</name>
<dbReference type="GO" id="GO:0006813">
    <property type="term" value="P:potassium ion transport"/>
    <property type="evidence" value="ECO:0007669"/>
    <property type="project" value="UniProtKB-KW"/>
</dbReference>
<keyword evidence="14 18" id="KW-0472">Membrane</keyword>
<dbReference type="InterPro" id="IPR011527">
    <property type="entry name" value="ABC1_TM_dom"/>
</dbReference>
<keyword evidence="13" id="KW-0496">Mitochondrion</keyword>
<dbReference type="PROSITE" id="PS50929">
    <property type="entry name" value="ABC_TM1F"/>
    <property type="match status" value="1"/>
</dbReference>
<dbReference type="SUPFAM" id="SSF52540">
    <property type="entry name" value="P-loop containing nucleoside triphosphate hydrolases"/>
    <property type="match status" value="1"/>
</dbReference>
<dbReference type="GO" id="GO:0090374">
    <property type="term" value="P:oligopeptide export from mitochondrion"/>
    <property type="evidence" value="ECO:0007669"/>
    <property type="project" value="TreeGrafter"/>
</dbReference>
<evidence type="ECO:0000259" key="20">
    <source>
        <dbReference type="PROSITE" id="PS50929"/>
    </source>
</evidence>
<evidence type="ECO:0000256" key="3">
    <source>
        <dbReference type="ARBA" id="ARBA00022448"/>
    </source>
</evidence>
<evidence type="ECO:0000256" key="4">
    <source>
        <dbReference type="ARBA" id="ARBA00022538"/>
    </source>
</evidence>
<keyword evidence="10" id="KW-0630">Potassium</keyword>
<proteinExistence type="evidence at transcript level"/>
<keyword evidence="12" id="KW-0406">Ion transport</keyword>
<dbReference type="SUPFAM" id="SSF90123">
    <property type="entry name" value="ABC transporter transmembrane region"/>
    <property type="match status" value="1"/>
</dbReference>
<keyword evidence="4" id="KW-0633">Potassium transport</keyword>
<evidence type="ECO:0000256" key="16">
    <source>
        <dbReference type="ARBA" id="ARBA00041416"/>
    </source>
</evidence>
<organism evidence="21">
    <name type="scientific">Amblyomma aureolatum</name>
    <dbReference type="NCBI Taxonomy" id="187763"/>
    <lineage>
        <taxon>Eukaryota</taxon>
        <taxon>Metazoa</taxon>
        <taxon>Ecdysozoa</taxon>
        <taxon>Arthropoda</taxon>
        <taxon>Chelicerata</taxon>
        <taxon>Arachnida</taxon>
        <taxon>Acari</taxon>
        <taxon>Parasitiformes</taxon>
        <taxon>Ixodida</taxon>
        <taxon>Ixodoidea</taxon>
        <taxon>Ixodidae</taxon>
        <taxon>Amblyomminae</taxon>
        <taxon>Amblyomma</taxon>
    </lineage>
</organism>
<dbReference type="Pfam" id="PF00005">
    <property type="entry name" value="ABC_tran"/>
    <property type="match status" value="1"/>
</dbReference>
<dbReference type="InterPro" id="IPR017871">
    <property type="entry name" value="ABC_transporter-like_CS"/>
</dbReference>
<feature type="transmembrane region" description="Helical" evidence="18">
    <location>
        <begin position="184"/>
        <end position="204"/>
    </location>
</feature>
<keyword evidence="6" id="KW-0547">Nucleotide-binding</keyword>
<sequence>MLYAALKVSGVLCRHHLSLFKVSARKSLTSFSNLCVGKPLSGLAKPSAASLSKSGSSHCRDRLHHVLVLGGGCTATLSIAIGRCLLQTRVQCSQKHSTRLLDAKKSSTASFDWASFFHFLKPDWLPLLVAVISALIVAALNIQIPVLLGAVVEVLSTIRSSGSSPASSAAGFFEEIRGPATRLFAIYVMQSVFTAIYISTLSFTGERYATRLRQALLESVLKQDMCFFDKTKTGEIMNCLSGDVQEFKSAFKLCISQGIRSLAQTIGCAVSLYYISPKMTMWTVVVLPVMLASGTLFGSFLRVLSRKAQEQTARAAGVADEALSNIRTVRSFAMEDTEAELFKREVDKAEHLHTALGIGIGCFQGLTNLSLNGVVLGVLYVGGTMMESNNLNAGQVMSFFVSSQIIQRSLSQLFVLFGHYVRGISAGSRVFELINLKNEVAITGTNQLDLGTLRGDVEFRHVYFAYPTRPKQTVLEDVSLKLPAGKIVAICGPSGSGKSTIAALLERFDDVSDGSITIDGHDLKELDPDWLRRSVIGFIRQEPLLFATTIKENIRYGKPDATDEEVYEAARQANAHDFIMSFPRQYDTVVGERGVTVSGGQKQRIAIARALLKNPHVLILDEATSALDTESEQVVQAALDRLSKGRTVLVIAHRLSTIRNADIIAVLLDGNVVEIGDHKSLTRLKGVYWKLTQHHGLLRGVG</sequence>
<feature type="transmembrane region" description="Helical" evidence="18">
    <location>
        <begin position="281"/>
        <end position="304"/>
    </location>
</feature>
<dbReference type="EMBL" id="GFAC01004913">
    <property type="protein sequence ID" value="JAT94275.1"/>
    <property type="molecule type" value="mRNA"/>
</dbReference>
<dbReference type="InterPro" id="IPR027417">
    <property type="entry name" value="P-loop_NTPase"/>
</dbReference>
<dbReference type="FunFam" id="1.20.1560.10:FF:000016">
    <property type="entry name" value="ATP-binding cassette sub-family B member 8, mitochondrial"/>
    <property type="match status" value="1"/>
</dbReference>
<dbReference type="AlphaFoldDB" id="A0A1E1X4U5"/>
<protein>
    <recommendedName>
        <fullName evidence="15">Mitochondrial potassium channel ATP-binding subunit</fullName>
    </recommendedName>
    <alternativeName>
        <fullName evidence="17">ATP-binding cassette sub-family B member 8, mitochondrial</fullName>
    </alternativeName>
    <alternativeName>
        <fullName evidence="16">Mitochondrial sulfonylurea-receptor</fullName>
    </alternativeName>
</protein>
<feature type="domain" description="ABC transmembrane type-1" evidence="20">
    <location>
        <begin position="128"/>
        <end position="422"/>
    </location>
</feature>
<dbReference type="InterPro" id="IPR036640">
    <property type="entry name" value="ABC1_TM_sf"/>
</dbReference>
<evidence type="ECO:0000256" key="5">
    <source>
        <dbReference type="ARBA" id="ARBA00022692"/>
    </source>
</evidence>
<dbReference type="Gene3D" id="3.40.50.300">
    <property type="entry name" value="P-loop containing nucleotide triphosphate hydrolases"/>
    <property type="match status" value="1"/>
</dbReference>
<keyword evidence="3" id="KW-0813">Transport</keyword>
<dbReference type="GO" id="GO:0005743">
    <property type="term" value="C:mitochondrial inner membrane"/>
    <property type="evidence" value="ECO:0007669"/>
    <property type="project" value="UniProtKB-SubCell"/>
</dbReference>
<evidence type="ECO:0000313" key="21">
    <source>
        <dbReference type="EMBL" id="JAT94275.1"/>
    </source>
</evidence>
<evidence type="ECO:0000256" key="12">
    <source>
        <dbReference type="ARBA" id="ARBA00023065"/>
    </source>
</evidence>
<dbReference type="GO" id="GO:0015421">
    <property type="term" value="F:ABC-type oligopeptide transporter activity"/>
    <property type="evidence" value="ECO:0007669"/>
    <property type="project" value="TreeGrafter"/>
</dbReference>
<evidence type="ECO:0000256" key="11">
    <source>
        <dbReference type="ARBA" id="ARBA00022989"/>
    </source>
</evidence>
<feature type="transmembrane region" description="Helical" evidence="18">
    <location>
        <begin position="124"/>
        <end position="144"/>
    </location>
</feature>
<dbReference type="InterPro" id="IPR039421">
    <property type="entry name" value="Type_1_exporter"/>
</dbReference>
<feature type="domain" description="ABC transporter" evidence="19">
    <location>
        <begin position="457"/>
        <end position="694"/>
    </location>
</feature>
<keyword evidence="9" id="KW-0809">Transit peptide</keyword>
<dbReference type="PROSITE" id="PS00211">
    <property type="entry name" value="ABC_TRANSPORTER_1"/>
    <property type="match status" value="1"/>
</dbReference>
<dbReference type="Pfam" id="PF00664">
    <property type="entry name" value="ABC_membrane"/>
    <property type="match status" value="1"/>
</dbReference>
<evidence type="ECO:0000256" key="14">
    <source>
        <dbReference type="ARBA" id="ARBA00023136"/>
    </source>
</evidence>
<dbReference type="Gene3D" id="1.20.1560.10">
    <property type="entry name" value="ABC transporter type 1, transmembrane domain"/>
    <property type="match status" value="1"/>
</dbReference>
<dbReference type="PROSITE" id="PS50893">
    <property type="entry name" value="ABC_TRANSPORTER_2"/>
    <property type="match status" value="1"/>
</dbReference>
<evidence type="ECO:0000256" key="17">
    <source>
        <dbReference type="ARBA" id="ARBA00042968"/>
    </source>
</evidence>
<evidence type="ECO:0000256" key="2">
    <source>
        <dbReference type="ARBA" id="ARBA00007577"/>
    </source>
</evidence>
<keyword evidence="5 18" id="KW-0812">Transmembrane</keyword>
<dbReference type="CDD" id="cd18574">
    <property type="entry name" value="ABC_6TM_ABCB8_like"/>
    <property type="match status" value="1"/>
</dbReference>
<evidence type="ECO:0000256" key="9">
    <source>
        <dbReference type="ARBA" id="ARBA00022946"/>
    </source>
</evidence>
<reference evidence="21" key="1">
    <citation type="journal article" date="2017" name="Front. Cell. Infect. Microbiol.">
        <title>The Distinct Transcriptional Response of the Midgut of Amblyomma sculptum and Amblyomma aureolatum Ticks to Rickettsia rickettsii Correlates to Their Differences in Susceptibility to Infection.</title>
        <authorList>
            <person name="Martins L.A."/>
            <person name="Galletti M.F.B.M."/>
            <person name="Ribeiro J.M."/>
            <person name="Fujita A."/>
            <person name="Costa F.B."/>
            <person name="Labruna M.B."/>
            <person name="Daffre S."/>
            <person name="Fogaca A.C."/>
        </authorList>
    </citation>
    <scope>NUCLEOTIDE SEQUENCE</scope>
</reference>
<evidence type="ECO:0000256" key="1">
    <source>
        <dbReference type="ARBA" id="ARBA00004448"/>
    </source>
</evidence>
<evidence type="ECO:0000256" key="18">
    <source>
        <dbReference type="SAM" id="Phobius"/>
    </source>
</evidence>
<evidence type="ECO:0000256" key="6">
    <source>
        <dbReference type="ARBA" id="ARBA00022741"/>
    </source>
</evidence>
<evidence type="ECO:0000256" key="15">
    <source>
        <dbReference type="ARBA" id="ARBA00040439"/>
    </source>
</evidence>
<keyword evidence="7" id="KW-0999">Mitochondrion inner membrane</keyword>
<accession>A0A1E1X4U5</accession>
<keyword evidence="11 18" id="KW-1133">Transmembrane helix</keyword>
<comment type="similarity">
    <text evidence="2">Belongs to the ABC transporter superfamily. ABCB family. Multidrug resistance exporter (TC 3.A.1.201) subfamily.</text>
</comment>
<dbReference type="PANTHER" id="PTHR43394">
    <property type="entry name" value="ATP-DEPENDENT PERMEASE MDL1, MITOCHONDRIAL"/>
    <property type="match status" value="1"/>
</dbReference>